<dbReference type="InterPro" id="IPR021109">
    <property type="entry name" value="Peptidase_aspartic_dom_sf"/>
</dbReference>
<keyword evidence="3" id="KW-1185">Reference proteome</keyword>
<evidence type="ECO:0000313" key="3">
    <source>
        <dbReference type="Proteomes" id="UP000325315"/>
    </source>
</evidence>
<accession>A0A5B6WU47</accession>
<evidence type="ECO:0000313" key="2">
    <source>
        <dbReference type="EMBL" id="KAA3484856.1"/>
    </source>
</evidence>
<name>A0A5B6WU47_9ROSI</name>
<organism evidence="2 3">
    <name type="scientific">Gossypium australe</name>
    <dbReference type="NCBI Taxonomy" id="47621"/>
    <lineage>
        <taxon>Eukaryota</taxon>
        <taxon>Viridiplantae</taxon>
        <taxon>Streptophyta</taxon>
        <taxon>Embryophyta</taxon>
        <taxon>Tracheophyta</taxon>
        <taxon>Spermatophyta</taxon>
        <taxon>Magnoliopsida</taxon>
        <taxon>eudicotyledons</taxon>
        <taxon>Gunneridae</taxon>
        <taxon>Pentapetalae</taxon>
        <taxon>rosids</taxon>
        <taxon>malvids</taxon>
        <taxon>Malvales</taxon>
        <taxon>Malvaceae</taxon>
        <taxon>Malvoideae</taxon>
        <taxon>Gossypium</taxon>
    </lineage>
</organism>
<protein>
    <submittedName>
        <fullName evidence="2">Signal transducer and activator of transcription A-like</fullName>
    </submittedName>
</protein>
<keyword evidence="1" id="KW-0175">Coiled coil</keyword>
<evidence type="ECO:0000256" key="1">
    <source>
        <dbReference type="SAM" id="Coils"/>
    </source>
</evidence>
<dbReference type="PANTHER" id="PTHR33067">
    <property type="entry name" value="RNA-DIRECTED DNA POLYMERASE-RELATED"/>
    <property type="match status" value="1"/>
</dbReference>
<dbReference type="PANTHER" id="PTHR33067:SF31">
    <property type="entry name" value="RNA-DIRECTED DNA POLYMERASE"/>
    <property type="match status" value="1"/>
</dbReference>
<dbReference type="OrthoDB" id="1702682at2759"/>
<sequence>MEGEMQSMRIDVKQVQFEYTNLVKTLTKLEDQMRQLMSMMGDIKRQIGTSIPIDDEPELEEVAKLTTKPEKEQTKEPTIAKVPFPSRTPTTLKKLFQGVGKFKLDNASCGVLISRKVPPKLKDPGSFPIPTEIGDIHFSKALYDLRAIINVMRLFIYEKIRLEDLKNIQITLSLVDRSSVQPKGVLKDMLIKVRNFIIPADFVILDFKEGLKYLFCSVGLF</sequence>
<feature type="coiled-coil region" evidence="1">
    <location>
        <begin position="12"/>
        <end position="46"/>
    </location>
</feature>
<dbReference type="Gene3D" id="2.40.70.10">
    <property type="entry name" value="Acid Proteases"/>
    <property type="match status" value="1"/>
</dbReference>
<dbReference type="Proteomes" id="UP000325315">
    <property type="component" value="Unassembled WGS sequence"/>
</dbReference>
<gene>
    <name evidence="2" type="ORF">EPI10_006911</name>
</gene>
<reference evidence="3" key="1">
    <citation type="journal article" date="2019" name="Plant Biotechnol. J.">
        <title>Genome sequencing of the Australian wild diploid species Gossypium australe highlights disease resistance and delayed gland morphogenesis.</title>
        <authorList>
            <person name="Cai Y."/>
            <person name="Cai X."/>
            <person name="Wang Q."/>
            <person name="Wang P."/>
            <person name="Zhang Y."/>
            <person name="Cai C."/>
            <person name="Xu Y."/>
            <person name="Wang K."/>
            <person name="Zhou Z."/>
            <person name="Wang C."/>
            <person name="Geng S."/>
            <person name="Li B."/>
            <person name="Dong Q."/>
            <person name="Hou Y."/>
            <person name="Wang H."/>
            <person name="Ai P."/>
            <person name="Liu Z."/>
            <person name="Yi F."/>
            <person name="Sun M."/>
            <person name="An G."/>
            <person name="Cheng J."/>
            <person name="Zhang Y."/>
            <person name="Shi Q."/>
            <person name="Xie Y."/>
            <person name="Shi X."/>
            <person name="Chang Y."/>
            <person name="Huang F."/>
            <person name="Chen Y."/>
            <person name="Hong S."/>
            <person name="Mi L."/>
            <person name="Sun Q."/>
            <person name="Zhang L."/>
            <person name="Zhou B."/>
            <person name="Peng R."/>
            <person name="Zhang X."/>
            <person name="Liu F."/>
        </authorList>
    </citation>
    <scope>NUCLEOTIDE SEQUENCE [LARGE SCALE GENOMIC DNA]</scope>
    <source>
        <strain evidence="3">cv. PA1801</strain>
    </source>
</reference>
<dbReference type="AlphaFoldDB" id="A0A5B6WU47"/>
<dbReference type="EMBL" id="SMMG02000002">
    <property type="protein sequence ID" value="KAA3484856.1"/>
    <property type="molecule type" value="Genomic_DNA"/>
</dbReference>
<proteinExistence type="predicted"/>
<comment type="caution">
    <text evidence="2">The sequence shown here is derived from an EMBL/GenBank/DDBJ whole genome shotgun (WGS) entry which is preliminary data.</text>
</comment>